<comment type="caution">
    <text evidence="3">The sequence shown here is derived from an EMBL/GenBank/DDBJ whole genome shotgun (WGS) entry which is preliminary data.</text>
</comment>
<dbReference type="PROSITE" id="PS51257">
    <property type="entry name" value="PROKAR_LIPOPROTEIN"/>
    <property type="match status" value="1"/>
</dbReference>
<reference evidence="3" key="1">
    <citation type="journal article" date="2014" name="Int. J. Syst. Evol. Microbiol.">
        <title>Complete genome sequence of Corynebacterium casei LMG S-19264T (=DSM 44701T), isolated from a smear-ripened cheese.</title>
        <authorList>
            <consortium name="US DOE Joint Genome Institute (JGI-PGF)"/>
            <person name="Walter F."/>
            <person name="Albersmeier A."/>
            <person name="Kalinowski J."/>
            <person name="Ruckert C."/>
        </authorList>
    </citation>
    <scope>NUCLEOTIDE SEQUENCE</scope>
    <source>
        <strain evidence="3">JCM 4637</strain>
    </source>
</reference>
<evidence type="ECO:0000256" key="2">
    <source>
        <dbReference type="SAM" id="SignalP"/>
    </source>
</evidence>
<name>A0A918X1T4_9ACTN</name>
<protein>
    <recommendedName>
        <fullName evidence="5">Lipoprotein</fullName>
    </recommendedName>
</protein>
<sequence>MGTRGRRRGALAALLMTAAALTGCSLDGSGYDSTRTPTERPELEDPNRYAVVELRAESKGHMTGLRLRDEKIKQGVAPADAVPDEARCMGAWRLGGHEATVGAGGVDVFVQACSSVPAEGSHRVTPSGSPAPTPTSPGTPTNTP</sequence>
<evidence type="ECO:0000256" key="1">
    <source>
        <dbReference type="SAM" id="MobiDB-lite"/>
    </source>
</evidence>
<evidence type="ECO:0000313" key="3">
    <source>
        <dbReference type="EMBL" id="GHD04347.1"/>
    </source>
</evidence>
<feature type="region of interest" description="Disordered" evidence="1">
    <location>
        <begin position="117"/>
        <end position="144"/>
    </location>
</feature>
<evidence type="ECO:0008006" key="5">
    <source>
        <dbReference type="Google" id="ProtNLM"/>
    </source>
</evidence>
<gene>
    <name evidence="3" type="ORF">GCM10010334_53050</name>
</gene>
<keyword evidence="2" id="KW-0732">Signal</keyword>
<dbReference type="EMBL" id="BMVC01000011">
    <property type="protein sequence ID" value="GHD04347.1"/>
    <property type="molecule type" value="Genomic_DNA"/>
</dbReference>
<reference evidence="3" key="2">
    <citation type="submission" date="2020-09" db="EMBL/GenBank/DDBJ databases">
        <authorList>
            <person name="Sun Q."/>
            <person name="Ohkuma M."/>
        </authorList>
    </citation>
    <scope>NUCLEOTIDE SEQUENCE</scope>
    <source>
        <strain evidence="3">JCM 4637</strain>
    </source>
</reference>
<evidence type="ECO:0000313" key="4">
    <source>
        <dbReference type="Proteomes" id="UP000638353"/>
    </source>
</evidence>
<organism evidence="3 4">
    <name type="scientific">Streptomyces finlayi</name>
    <dbReference type="NCBI Taxonomy" id="67296"/>
    <lineage>
        <taxon>Bacteria</taxon>
        <taxon>Bacillati</taxon>
        <taxon>Actinomycetota</taxon>
        <taxon>Actinomycetes</taxon>
        <taxon>Kitasatosporales</taxon>
        <taxon>Streptomycetaceae</taxon>
        <taxon>Streptomyces</taxon>
    </lineage>
</organism>
<feature type="chain" id="PRO_5039173544" description="Lipoprotein" evidence="2">
    <location>
        <begin position="23"/>
        <end position="144"/>
    </location>
</feature>
<feature type="signal peptide" evidence="2">
    <location>
        <begin position="1"/>
        <end position="22"/>
    </location>
</feature>
<proteinExistence type="predicted"/>
<dbReference type="AlphaFoldDB" id="A0A918X1T4"/>
<feature type="compositionally biased region" description="Pro residues" evidence="1">
    <location>
        <begin position="129"/>
        <end position="144"/>
    </location>
</feature>
<dbReference type="RefSeq" id="WP_189825518.1">
    <property type="nucleotide sequence ID" value="NZ_BMVC01000011.1"/>
</dbReference>
<dbReference type="Proteomes" id="UP000638353">
    <property type="component" value="Unassembled WGS sequence"/>
</dbReference>
<accession>A0A918X1T4</accession>